<name>A0A3M7L4L5_AUXPR</name>
<proteinExistence type="predicted"/>
<comment type="caution">
    <text evidence="2">The sequence shown here is derived from an EMBL/GenBank/DDBJ whole genome shotgun (WGS) entry which is preliminary data.</text>
</comment>
<dbReference type="AlphaFoldDB" id="A0A3M7L4L5"/>
<evidence type="ECO:0000313" key="3">
    <source>
        <dbReference type="Proteomes" id="UP000279271"/>
    </source>
</evidence>
<feature type="compositionally biased region" description="Low complexity" evidence="1">
    <location>
        <begin position="63"/>
        <end position="74"/>
    </location>
</feature>
<accession>A0A3M7L4L5</accession>
<protein>
    <submittedName>
        <fullName evidence="2">Uncharacterized protein</fullName>
    </submittedName>
</protein>
<gene>
    <name evidence="2" type="ORF">APUTEX25_001878</name>
</gene>
<feature type="region of interest" description="Disordered" evidence="1">
    <location>
        <begin position="63"/>
        <end position="90"/>
    </location>
</feature>
<reference evidence="3" key="1">
    <citation type="journal article" date="2018" name="Algal Res.">
        <title>Characterization of plant carbon substrate utilization by Auxenochlorella protothecoides.</title>
        <authorList>
            <person name="Vogler B.W."/>
            <person name="Starkenburg S.R."/>
            <person name="Sudasinghe N."/>
            <person name="Schambach J.Y."/>
            <person name="Rollin J.A."/>
            <person name="Pattathil S."/>
            <person name="Barry A.N."/>
        </authorList>
    </citation>
    <scope>NUCLEOTIDE SEQUENCE [LARGE SCALE GENOMIC DNA]</scope>
    <source>
        <strain evidence="3">UTEX 25</strain>
    </source>
</reference>
<dbReference type="EMBL" id="QOKY01000126">
    <property type="protein sequence ID" value="RMZ57678.1"/>
    <property type="molecule type" value="Genomic_DNA"/>
</dbReference>
<sequence>MQSLDLKNDGPFKDFTIGTVNPASFTTCTPSATVVCKAIALVQCLPNGVPGCVEDQDHNIGTGNTGKNNIGDNNVGDRNHGTSHARRVDAGGGNDGKFVRLLECTPMYESTCDPRTSFFGLPTIKYQNTTYLTSSSNVDTYCRLQGFAGVGAVREERIFKSTPFPQFTIEALDPHTRETCTPANDAPCRVIAVVECLPEGIPRCQPDDNGNIGNRNIGMNNLGHNNHGDNNSGNLNHGSHVTGSENWGNYLICNGIQTGSQNECTIDSLVTSETLILDE</sequence>
<dbReference type="Proteomes" id="UP000279271">
    <property type="component" value="Unassembled WGS sequence"/>
</dbReference>
<organism evidence="2 3">
    <name type="scientific">Auxenochlorella protothecoides</name>
    <name type="common">Green microalga</name>
    <name type="synonym">Chlorella protothecoides</name>
    <dbReference type="NCBI Taxonomy" id="3075"/>
    <lineage>
        <taxon>Eukaryota</taxon>
        <taxon>Viridiplantae</taxon>
        <taxon>Chlorophyta</taxon>
        <taxon>core chlorophytes</taxon>
        <taxon>Trebouxiophyceae</taxon>
        <taxon>Chlorellales</taxon>
        <taxon>Chlorellaceae</taxon>
        <taxon>Auxenochlorella</taxon>
    </lineage>
</organism>
<evidence type="ECO:0000313" key="2">
    <source>
        <dbReference type="EMBL" id="RMZ57678.1"/>
    </source>
</evidence>
<evidence type="ECO:0000256" key="1">
    <source>
        <dbReference type="SAM" id="MobiDB-lite"/>
    </source>
</evidence>